<dbReference type="SMART" id="SM00165">
    <property type="entry name" value="UBA"/>
    <property type="match status" value="1"/>
</dbReference>
<dbReference type="Gene3D" id="1.10.8.10">
    <property type="entry name" value="DNA helicase RuvA subunit, C-terminal domain"/>
    <property type="match status" value="1"/>
</dbReference>
<dbReference type="FunFam" id="1.10.8.10:FF:000077">
    <property type="entry name" value="Ubiquilin like"/>
    <property type="match status" value="1"/>
</dbReference>
<feature type="domain" description="Ubiquitin-like" evidence="4">
    <location>
        <begin position="2"/>
        <end position="72"/>
    </location>
</feature>
<dbReference type="CDD" id="cd14399">
    <property type="entry name" value="UBA_PLICs"/>
    <property type="match status" value="1"/>
</dbReference>
<dbReference type="PROSITE" id="PS50053">
    <property type="entry name" value="UBIQUITIN_2"/>
    <property type="match status" value="1"/>
</dbReference>
<accession>A0A1L8DTB5</accession>
<evidence type="ECO:0000259" key="3">
    <source>
        <dbReference type="PROSITE" id="PS50030"/>
    </source>
</evidence>
<feature type="domain" description="UBA" evidence="3">
    <location>
        <begin position="462"/>
        <end position="506"/>
    </location>
</feature>
<dbReference type="PANTHER" id="PTHR10677:SF3">
    <property type="entry name" value="FI07626P-RELATED"/>
    <property type="match status" value="1"/>
</dbReference>
<dbReference type="InterPro" id="IPR006636">
    <property type="entry name" value="STI1_HS-bd"/>
</dbReference>
<dbReference type="CDD" id="cd01808">
    <property type="entry name" value="Ubl_PLICs"/>
    <property type="match status" value="1"/>
</dbReference>
<dbReference type="InterPro" id="IPR029071">
    <property type="entry name" value="Ubiquitin-like_domsf"/>
</dbReference>
<feature type="compositionally biased region" description="Polar residues" evidence="2">
    <location>
        <begin position="250"/>
        <end position="261"/>
    </location>
</feature>
<protein>
    <recommendedName>
        <fullName evidence="1">Ubiquilin-like protein</fullName>
    </recommendedName>
</protein>
<dbReference type="PANTHER" id="PTHR10677">
    <property type="entry name" value="UBIQUILIN"/>
    <property type="match status" value="1"/>
</dbReference>
<dbReference type="SUPFAM" id="SSF54236">
    <property type="entry name" value="Ubiquitin-like"/>
    <property type="match status" value="1"/>
</dbReference>
<evidence type="ECO:0000256" key="1">
    <source>
        <dbReference type="ARBA" id="ARBA00074668"/>
    </source>
</evidence>
<evidence type="ECO:0000256" key="2">
    <source>
        <dbReference type="SAM" id="MobiDB-lite"/>
    </source>
</evidence>
<dbReference type="Gene3D" id="1.10.260.100">
    <property type="match status" value="1"/>
</dbReference>
<feature type="compositionally biased region" description="Gly residues" evidence="2">
    <location>
        <begin position="272"/>
        <end position="281"/>
    </location>
</feature>
<evidence type="ECO:0000259" key="4">
    <source>
        <dbReference type="PROSITE" id="PS50053"/>
    </source>
</evidence>
<dbReference type="SMART" id="SM00727">
    <property type="entry name" value="STI1"/>
    <property type="match status" value="4"/>
</dbReference>
<dbReference type="PROSITE" id="PS50030">
    <property type="entry name" value="UBA"/>
    <property type="match status" value="1"/>
</dbReference>
<sequence length="512" mass="55793">MINVIVKTPKEKKTIECDENADIKEFKSLVAEKFESEPELLCLIFAGKIMKDGDTLKGHNIKDGLTVHLVIKAPPRTDADQQAPRRPPADVNATPFGMNQLGGFSGMEALGVGQGTFMDLQARMQNEIMSNPELMRNILDNPLVQQLMNNPDTMRSLITSNPQMQDLMQRNPEISHMLNNPELLRQTMELARNPSMLQELMRTHDRAMSNLESVPGGYSALQRIYRDIQEPMLNATTEQFTRNPFAGLMDNSSGANPQQGTENREPLPNPWGGAGGQGGGAPTNNPSPGVLNSPAMQSLLQQMSESPELMTNMMNAPYTRDMLRAMSADPNLAANMINQSPLLANNPQLQDQMRQMMPNFLQRLQDPEVQSMMTNPQALNAILQIQQGMEQLRAAAPGLVGSLGIPPTPPGGVPDTTAPQNSAPAAGVIPPSPTAAHNPQLFSEFMSRMLNGMASGGNPNQPPEERYSSQLEQLTAMGFVNREANLQALIATFGDINAAVERLLALGQLSLS</sequence>
<name>A0A1L8DTB5_9DIPT</name>
<dbReference type="SMART" id="SM00213">
    <property type="entry name" value="UBQ"/>
    <property type="match status" value="1"/>
</dbReference>
<dbReference type="AlphaFoldDB" id="A0A1L8DTB5"/>
<dbReference type="Pfam" id="PF00627">
    <property type="entry name" value="UBA"/>
    <property type="match status" value="1"/>
</dbReference>
<dbReference type="InterPro" id="IPR000626">
    <property type="entry name" value="Ubiquitin-like_dom"/>
</dbReference>
<dbReference type="Pfam" id="PF23195">
    <property type="entry name" value="UBQLN1"/>
    <property type="match status" value="1"/>
</dbReference>
<dbReference type="SUPFAM" id="SSF46934">
    <property type="entry name" value="UBA-like"/>
    <property type="match status" value="1"/>
</dbReference>
<dbReference type="GO" id="GO:0031593">
    <property type="term" value="F:polyubiquitin modification-dependent protein binding"/>
    <property type="evidence" value="ECO:0007669"/>
    <property type="project" value="TreeGrafter"/>
</dbReference>
<reference evidence="5" key="1">
    <citation type="submission" date="2016-12" db="EMBL/GenBank/DDBJ databases">
        <title>An insight into the sialome and mialome of the sand fly, Nyssomyia neivai.</title>
        <authorList>
            <person name="Sebastian V."/>
            <person name="Goulart T.M."/>
            <person name="Oliveira W."/>
            <person name="Calvo E."/>
            <person name="Oliveira L.F."/>
            <person name="Pinto M.C."/>
            <person name="Rosselino A.M."/>
            <person name="Ribeiro J.M."/>
        </authorList>
    </citation>
    <scope>NUCLEOTIDE SEQUENCE</scope>
</reference>
<dbReference type="GO" id="GO:0006511">
    <property type="term" value="P:ubiquitin-dependent protein catabolic process"/>
    <property type="evidence" value="ECO:0007669"/>
    <property type="project" value="TreeGrafter"/>
</dbReference>
<dbReference type="GO" id="GO:0005829">
    <property type="term" value="C:cytosol"/>
    <property type="evidence" value="ECO:0007669"/>
    <property type="project" value="TreeGrafter"/>
</dbReference>
<dbReference type="Pfam" id="PF00240">
    <property type="entry name" value="ubiquitin"/>
    <property type="match status" value="1"/>
</dbReference>
<evidence type="ECO:0000313" key="5">
    <source>
        <dbReference type="EMBL" id="JAV09686.1"/>
    </source>
</evidence>
<dbReference type="FunFam" id="1.10.260.100:FF:000001">
    <property type="entry name" value="Ubiquilin 1"/>
    <property type="match status" value="1"/>
</dbReference>
<dbReference type="InterPro" id="IPR009060">
    <property type="entry name" value="UBA-like_sf"/>
</dbReference>
<dbReference type="InterPro" id="IPR015496">
    <property type="entry name" value="Ubiquilin"/>
</dbReference>
<dbReference type="EMBL" id="GFDF01004398">
    <property type="protein sequence ID" value="JAV09686.1"/>
    <property type="molecule type" value="Transcribed_RNA"/>
</dbReference>
<dbReference type="InterPro" id="IPR015940">
    <property type="entry name" value="UBA"/>
</dbReference>
<organism evidence="5">
    <name type="scientific">Nyssomyia neivai</name>
    <dbReference type="NCBI Taxonomy" id="330878"/>
    <lineage>
        <taxon>Eukaryota</taxon>
        <taxon>Metazoa</taxon>
        <taxon>Ecdysozoa</taxon>
        <taxon>Arthropoda</taxon>
        <taxon>Hexapoda</taxon>
        <taxon>Insecta</taxon>
        <taxon>Pterygota</taxon>
        <taxon>Neoptera</taxon>
        <taxon>Endopterygota</taxon>
        <taxon>Diptera</taxon>
        <taxon>Nematocera</taxon>
        <taxon>Psychodoidea</taxon>
        <taxon>Psychodidae</taxon>
        <taxon>Nyssomyia</taxon>
    </lineage>
</organism>
<dbReference type="Gene3D" id="3.10.20.90">
    <property type="entry name" value="Phosphatidylinositol 3-kinase Catalytic Subunit, Chain A, domain 1"/>
    <property type="match status" value="1"/>
</dbReference>
<dbReference type="FunFam" id="3.10.20.90:FF:000095">
    <property type="entry name" value="Ubiquilin 4"/>
    <property type="match status" value="1"/>
</dbReference>
<feature type="region of interest" description="Disordered" evidence="2">
    <location>
        <begin position="245"/>
        <end position="287"/>
    </location>
</feature>
<proteinExistence type="predicted"/>